<dbReference type="InterPro" id="IPR006976">
    <property type="entry name" value="VanZ-like"/>
</dbReference>
<dbReference type="PANTHER" id="PTHR36834:SF2">
    <property type="entry name" value="MEMBRANE PROTEIN"/>
    <property type="match status" value="1"/>
</dbReference>
<evidence type="ECO:0000313" key="4">
    <source>
        <dbReference type="Proteomes" id="UP000596739"/>
    </source>
</evidence>
<dbReference type="Pfam" id="PF04892">
    <property type="entry name" value="VanZ"/>
    <property type="match status" value="1"/>
</dbReference>
<keyword evidence="4" id="KW-1185">Reference proteome</keyword>
<sequence>MVMGYVLKGTLLFITIIPIYLFVLCIRIFLSKRSGKEISFKKELLRFIFTFYALAVVGVTLLPITIYVYGSPPTYDNYISVNYVPFTDIAREISQMGQHNFSVAFQIKLMIRNVGGNFILLMPMGMLLPLLTSKVDSIKKSFILGLMVSLCIEILQFLENYSGLTFGRIVDIDDLILNSLGAAVGYCIYIFVSLVISKYKNSNKVLQN</sequence>
<keyword evidence="1" id="KW-1133">Transmembrane helix</keyword>
<organism evidence="3 4">
    <name type="scientific">Clostridium yunnanense</name>
    <dbReference type="NCBI Taxonomy" id="2800325"/>
    <lineage>
        <taxon>Bacteria</taxon>
        <taxon>Bacillati</taxon>
        <taxon>Bacillota</taxon>
        <taxon>Clostridia</taxon>
        <taxon>Eubacteriales</taxon>
        <taxon>Clostridiaceae</taxon>
        <taxon>Clostridium</taxon>
    </lineage>
</organism>
<feature type="transmembrane region" description="Helical" evidence="1">
    <location>
        <begin position="12"/>
        <end position="30"/>
    </location>
</feature>
<comment type="caution">
    <text evidence="3">The sequence shown here is derived from an EMBL/GenBank/DDBJ whole genome shotgun (WGS) entry which is preliminary data.</text>
</comment>
<gene>
    <name evidence="3" type="ORF">JHL18_20455</name>
</gene>
<evidence type="ECO:0000313" key="3">
    <source>
        <dbReference type="EMBL" id="MBK1813000.1"/>
    </source>
</evidence>
<keyword evidence="1" id="KW-0812">Transmembrane</keyword>
<feature type="transmembrane region" description="Helical" evidence="1">
    <location>
        <begin position="51"/>
        <end position="70"/>
    </location>
</feature>
<dbReference type="EMBL" id="JAENHN010000053">
    <property type="protein sequence ID" value="MBK1813000.1"/>
    <property type="molecule type" value="Genomic_DNA"/>
</dbReference>
<feature type="transmembrane region" description="Helical" evidence="1">
    <location>
        <begin position="142"/>
        <end position="163"/>
    </location>
</feature>
<feature type="domain" description="VanZ-like" evidence="2">
    <location>
        <begin position="49"/>
        <end position="192"/>
    </location>
</feature>
<proteinExistence type="predicted"/>
<keyword evidence="1" id="KW-0472">Membrane</keyword>
<evidence type="ECO:0000256" key="1">
    <source>
        <dbReference type="SAM" id="Phobius"/>
    </source>
</evidence>
<dbReference type="Proteomes" id="UP000596739">
    <property type="component" value="Unassembled WGS sequence"/>
</dbReference>
<evidence type="ECO:0000259" key="2">
    <source>
        <dbReference type="Pfam" id="PF04892"/>
    </source>
</evidence>
<dbReference type="PANTHER" id="PTHR36834">
    <property type="entry name" value="MEMBRANE PROTEIN-RELATED"/>
    <property type="match status" value="1"/>
</dbReference>
<feature type="transmembrane region" description="Helical" evidence="1">
    <location>
        <begin position="175"/>
        <end position="196"/>
    </location>
</feature>
<protein>
    <submittedName>
        <fullName evidence="3">VanZ family protein</fullName>
    </submittedName>
</protein>
<reference evidence="4" key="1">
    <citation type="submission" date="2021-01" db="EMBL/GenBank/DDBJ databases">
        <title>Genome public.</title>
        <authorList>
            <person name="Liu C."/>
            <person name="Sun Q."/>
        </authorList>
    </citation>
    <scope>NUCLEOTIDE SEQUENCE [LARGE SCALE GENOMIC DNA]</scope>
    <source>
        <strain evidence="4">YIM B02505</strain>
    </source>
</reference>
<dbReference type="InterPro" id="IPR053150">
    <property type="entry name" value="Teicoplanin_resist-assoc"/>
</dbReference>
<accession>A0ABS1EUE2</accession>
<name>A0ABS1EUE2_9CLOT</name>
<feature type="transmembrane region" description="Helical" evidence="1">
    <location>
        <begin position="109"/>
        <end position="130"/>
    </location>
</feature>